<evidence type="ECO:0000313" key="2">
    <source>
        <dbReference type="EMBL" id="APH73902.1"/>
    </source>
</evidence>
<dbReference type="InterPro" id="IPR040902">
    <property type="entry name" value="AHJR-like"/>
</dbReference>
<dbReference type="STRING" id="1670800.BSQ44_22895"/>
<proteinExistence type="predicted"/>
<dbReference type="OrthoDB" id="8220232at2"/>
<dbReference type="Pfam" id="PF18743">
    <property type="entry name" value="AHJR-like"/>
    <property type="match status" value="1"/>
</dbReference>
<dbReference type="EMBL" id="CP018171">
    <property type="protein sequence ID" value="APH73902.1"/>
    <property type="molecule type" value="Genomic_DNA"/>
</dbReference>
<gene>
    <name evidence="2" type="ORF">BSQ44_22895</name>
</gene>
<dbReference type="RefSeq" id="WP_072607365.1">
    <property type="nucleotide sequence ID" value="NZ_CP018171.1"/>
</dbReference>
<dbReference type="AlphaFoldDB" id="A0A1L3SX57"/>
<dbReference type="KEGG" id="meso:BSQ44_22895"/>
<organism evidence="2 3">
    <name type="scientific">Aquibium oceanicum</name>
    <dbReference type="NCBI Taxonomy" id="1670800"/>
    <lineage>
        <taxon>Bacteria</taxon>
        <taxon>Pseudomonadati</taxon>
        <taxon>Pseudomonadota</taxon>
        <taxon>Alphaproteobacteria</taxon>
        <taxon>Hyphomicrobiales</taxon>
        <taxon>Phyllobacteriaceae</taxon>
        <taxon>Aquibium</taxon>
    </lineage>
</organism>
<feature type="domain" description="REase AHJR-like" evidence="1">
    <location>
        <begin position="11"/>
        <end position="126"/>
    </location>
</feature>
<keyword evidence="3" id="KW-1185">Reference proteome</keyword>
<name>A0A1L3SX57_9HYPH</name>
<accession>A0A1L3SX57</accession>
<evidence type="ECO:0000313" key="3">
    <source>
        <dbReference type="Proteomes" id="UP000182840"/>
    </source>
</evidence>
<protein>
    <recommendedName>
        <fullName evidence="1">REase AHJR-like domain-containing protein</fullName>
    </recommendedName>
</protein>
<sequence length="224" mass="24594">MSLAANRSVGDAEAAFLERMRSHYEEQGYRYVVHPLRSELPEFLDSYIPDAIAMKDGDNVAIEVISRATPSAHSSIAGIRNLFEDRPDWRLTIVNMGREPSDTQEMPVPGKEAILERVKQVQKLAETGDVAAAFVVAWSLLEAAFNSLHPNADKRPRLPGTVVQALSMNGDISYESEHALRPLIELRNRIVHGDLDALPTDDDVGEVLSAVRAALEQPAAETVG</sequence>
<dbReference type="Proteomes" id="UP000182840">
    <property type="component" value="Chromosome"/>
</dbReference>
<evidence type="ECO:0000259" key="1">
    <source>
        <dbReference type="Pfam" id="PF18743"/>
    </source>
</evidence>
<reference evidence="3" key="1">
    <citation type="submission" date="2016-11" db="EMBL/GenBank/DDBJ databases">
        <title>Mesorhizobium oceanicum sp. nov., isolated from deep seawater in South China Sea.</title>
        <authorList>
            <person name="Fu G.-Y."/>
        </authorList>
    </citation>
    <scope>NUCLEOTIDE SEQUENCE [LARGE SCALE GENOMIC DNA]</scope>
    <source>
        <strain evidence="3">B7</strain>
    </source>
</reference>